<sequence>MPLSRIPTLLTLQESVDRLYGLAVKTLAQRSGGTGSTPGRVTPRTLKLVLVADPPGVWHYGFGAKSCRPGVRIMYGSFLCGELPRLGIESIQENLSNQLTEVTDGAGVAKHLSRLKVTLLGECNDNGLGPRLRSFTSVLRLAKDDCKKVFMTFPTAPDGTSFIDISPTPALI</sequence>
<name>A0AAV4HR88_9GAST</name>
<dbReference type="EMBL" id="BMAT01012827">
    <property type="protein sequence ID" value="GFS00001.1"/>
    <property type="molecule type" value="Genomic_DNA"/>
</dbReference>
<dbReference type="AlphaFoldDB" id="A0AAV4HR88"/>
<keyword evidence="2" id="KW-1185">Reference proteome</keyword>
<organism evidence="1 2">
    <name type="scientific">Elysia marginata</name>
    <dbReference type="NCBI Taxonomy" id="1093978"/>
    <lineage>
        <taxon>Eukaryota</taxon>
        <taxon>Metazoa</taxon>
        <taxon>Spiralia</taxon>
        <taxon>Lophotrochozoa</taxon>
        <taxon>Mollusca</taxon>
        <taxon>Gastropoda</taxon>
        <taxon>Heterobranchia</taxon>
        <taxon>Euthyneura</taxon>
        <taxon>Panpulmonata</taxon>
        <taxon>Sacoglossa</taxon>
        <taxon>Placobranchoidea</taxon>
        <taxon>Plakobranchidae</taxon>
        <taxon>Elysia</taxon>
    </lineage>
</organism>
<protein>
    <submittedName>
        <fullName evidence="1">Uncharacterized protein</fullName>
    </submittedName>
</protein>
<evidence type="ECO:0000313" key="1">
    <source>
        <dbReference type="EMBL" id="GFS00001.1"/>
    </source>
</evidence>
<comment type="caution">
    <text evidence="1">The sequence shown here is derived from an EMBL/GenBank/DDBJ whole genome shotgun (WGS) entry which is preliminary data.</text>
</comment>
<evidence type="ECO:0000313" key="2">
    <source>
        <dbReference type="Proteomes" id="UP000762676"/>
    </source>
</evidence>
<accession>A0AAV4HR88</accession>
<gene>
    <name evidence="1" type="ORF">ElyMa_006387600</name>
</gene>
<reference evidence="1 2" key="1">
    <citation type="journal article" date="2021" name="Elife">
        <title>Chloroplast acquisition without the gene transfer in kleptoplastic sea slugs, Plakobranchus ocellatus.</title>
        <authorList>
            <person name="Maeda T."/>
            <person name="Takahashi S."/>
            <person name="Yoshida T."/>
            <person name="Shimamura S."/>
            <person name="Takaki Y."/>
            <person name="Nagai Y."/>
            <person name="Toyoda A."/>
            <person name="Suzuki Y."/>
            <person name="Arimoto A."/>
            <person name="Ishii H."/>
            <person name="Satoh N."/>
            <person name="Nishiyama T."/>
            <person name="Hasebe M."/>
            <person name="Maruyama T."/>
            <person name="Minagawa J."/>
            <person name="Obokata J."/>
            <person name="Shigenobu S."/>
        </authorList>
    </citation>
    <scope>NUCLEOTIDE SEQUENCE [LARGE SCALE GENOMIC DNA]</scope>
</reference>
<dbReference type="Proteomes" id="UP000762676">
    <property type="component" value="Unassembled WGS sequence"/>
</dbReference>
<proteinExistence type="predicted"/>